<protein>
    <recommendedName>
        <fullName evidence="3">C2 domain-containing protein</fullName>
    </recommendedName>
</protein>
<reference evidence="5" key="1">
    <citation type="journal article" date="2024" name="IScience">
        <title>Strigolactones Initiate the Formation of Haustorium-like Structures in Castilleja.</title>
        <authorList>
            <person name="Buerger M."/>
            <person name="Peterson D."/>
            <person name="Chory J."/>
        </authorList>
    </citation>
    <scope>NUCLEOTIDE SEQUENCE [LARGE SCALE GENOMIC DNA]</scope>
</reference>
<gene>
    <name evidence="4" type="ORF">CASFOL_000531</name>
</gene>
<evidence type="ECO:0000259" key="3">
    <source>
        <dbReference type="PROSITE" id="PS50004"/>
    </source>
</evidence>
<dbReference type="PROSITE" id="PS50004">
    <property type="entry name" value="C2"/>
    <property type="match status" value="1"/>
</dbReference>
<dbReference type="PANTHER" id="PTHR46502">
    <property type="entry name" value="C2 DOMAIN-CONTAINING"/>
    <property type="match status" value="1"/>
</dbReference>
<sequence length="168" mass="19078">MRTGIMEVTVMGARALKNTEFFGKVDPYVVIQYKNEEQKSLTSGRQKVSKFQMPCCFCLGGQGTSPVWDEKFKFRVEFPGGDEQHKLLLKIMDHDNITNDDYLGMATIYVKELFEQGMDNGKAELRAQKYRVVSSNQTYQGEIQVGITFTANGKIDQQENGGWKDSHS</sequence>
<evidence type="ECO:0000256" key="1">
    <source>
        <dbReference type="ARBA" id="ARBA00022723"/>
    </source>
</evidence>
<organism evidence="4 5">
    <name type="scientific">Castilleja foliolosa</name>
    <dbReference type="NCBI Taxonomy" id="1961234"/>
    <lineage>
        <taxon>Eukaryota</taxon>
        <taxon>Viridiplantae</taxon>
        <taxon>Streptophyta</taxon>
        <taxon>Embryophyta</taxon>
        <taxon>Tracheophyta</taxon>
        <taxon>Spermatophyta</taxon>
        <taxon>Magnoliopsida</taxon>
        <taxon>eudicotyledons</taxon>
        <taxon>Gunneridae</taxon>
        <taxon>Pentapetalae</taxon>
        <taxon>asterids</taxon>
        <taxon>lamiids</taxon>
        <taxon>Lamiales</taxon>
        <taxon>Orobanchaceae</taxon>
        <taxon>Pedicularideae</taxon>
        <taxon>Castillejinae</taxon>
        <taxon>Castilleja</taxon>
    </lineage>
</organism>
<keyword evidence="2" id="KW-0106">Calcium</keyword>
<accession>A0ABD3EPP0</accession>
<dbReference type="InterPro" id="IPR000008">
    <property type="entry name" value="C2_dom"/>
</dbReference>
<dbReference type="SUPFAM" id="SSF49562">
    <property type="entry name" value="C2 domain (Calcium/lipid-binding domain, CaLB)"/>
    <property type="match status" value="1"/>
</dbReference>
<evidence type="ECO:0000313" key="5">
    <source>
        <dbReference type="Proteomes" id="UP001632038"/>
    </source>
</evidence>
<keyword evidence="5" id="KW-1185">Reference proteome</keyword>
<dbReference type="Pfam" id="PF00168">
    <property type="entry name" value="C2"/>
    <property type="match status" value="1"/>
</dbReference>
<dbReference type="GO" id="GO:0046872">
    <property type="term" value="F:metal ion binding"/>
    <property type="evidence" value="ECO:0007669"/>
    <property type="project" value="UniProtKB-KW"/>
</dbReference>
<keyword evidence="1" id="KW-0479">Metal-binding</keyword>
<dbReference type="Proteomes" id="UP001632038">
    <property type="component" value="Unassembled WGS sequence"/>
</dbReference>
<feature type="domain" description="C2" evidence="3">
    <location>
        <begin position="1"/>
        <end position="123"/>
    </location>
</feature>
<dbReference type="AlphaFoldDB" id="A0ABD3EPP0"/>
<comment type="caution">
    <text evidence="4">The sequence shown here is derived from an EMBL/GenBank/DDBJ whole genome shotgun (WGS) entry which is preliminary data.</text>
</comment>
<dbReference type="InterPro" id="IPR035892">
    <property type="entry name" value="C2_domain_sf"/>
</dbReference>
<dbReference type="PANTHER" id="PTHR46502:SF15">
    <property type="entry name" value="16 KDA PHLOEM PROTEIN 1"/>
    <property type="match status" value="1"/>
</dbReference>
<evidence type="ECO:0000256" key="2">
    <source>
        <dbReference type="ARBA" id="ARBA00022837"/>
    </source>
</evidence>
<proteinExistence type="predicted"/>
<name>A0ABD3EPP0_9LAMI</name>
<evidence type="ECO:0000313" key="4">
    <source>
        <dbReference type="EMBL" id="KAL3656135.1"/>
    </source>
</evidence>
<dbReference type="Gene3D" id="2.60.40.150">
    <property type="entry name" value="C2 domain"/>
    <property type="match status" value="1"/>
</dbReference>
<dbReference type="EMBL" id="JAVIJP010000001">
    <property type="protein sequence ID" value="KAL3656135.1"/>
    <property type="molecule type" value="Genomic_DNA"/>
</dbReference>
<dbReference type="SMART" id="SM00239">
    <property type="entry name" value="C2"/>
    <property type="match status" value="1"/>
</dbReference>